<keyword evidence="3" id="KW-1003">Cell membrane</keyword>
<dbReference type="Proteomes" id="UP000772181">
    <property type="component" value="Unassembled WGS sequence"/>
</dbReference>
<dbReference type="GO" id="GO:0022857">
    <property type="term" value="F:transmembrane transporter activity"/>
    <property type="evidence" value="ECO:0007669"/>
    <property type="project" value="InterPro"/>
</dbReference>
<evidence type="ECO:0000256" key="1">
    <source>
        <dbReference type="ARBA" id="ARBA00004651"/>
    </source>
</evidence>
<dbReference type="PANTHER" id="PTHR11795:SF442">
    <property type="entry name" value="ABC TRANSPORTER ATP-BINDING PROTEIN"/>
    <property type="match status" value="1"/>
</dbReference>
<accession>A0A933GKA2</accession>
<comment type="caution">
    <text evidence="10">The sequence shown here is derived from an EMBL/GenBank/DDBJ whole genome shotgun (WGS) entry which is preliminary data.</text>
</comment>
<keyword evidence="5" id="KW-0029">Amino-acid transport</keyword>
<keyword evidence="7 9" id="KW-0472">Membrane</keyword>
<protein>
    <submittedName>
        <fullName evidence="10">Branched-chain amino acid ABC transporter permease</fullName>
    </submittedName>
</protein>
<keyword evidence="6 9" id="KW-1133">Transmembrane helix</keyword>
<evidence type="ECO:0000256" key="4">
    <source>
        <dbReference type="ARBA" id="ARBA00022692"/>
    </source>
</evidence>
<feature type="transmembrane region" description="Helical" evidence="9">
    <location>
        <begin position="6"/>
        <end position="25"/>
    </location>
</feature>
<organism evidence="10 11">
    <name type="scientific">Tectimicrobiota bacterium</name>
    <dbReference type="NCBI Taxonomy" id="2528274"/>
    <lineage>
        <taxon>Bacteria</taxon>
        <taxon>Pseudomonadati</taxon>
        <taxon>Nitrospinota/Tectimicrobiota group</taxon>
        <taxon>Candidatus Tectimicrobiota</taxon>
    </lineage>
</organism>
<comment type="subcellular location">
    <subcellularLocation>
        <location evidence="1">Cell membrane</location>
        <topology evidence="1">Multi-pass membrane protein</topology>
    </subcellularLocation>
</comment>
<feature type="transmembrane region" description="Helical" evidence="9">
    <location>
        <begin position="64"/>
        <end position="87"/>
    </location>
</feature>
<dbReference type="Pfam" id="PF02653">
    <property type="entry name" value="BPD_transp_2"/>
    <property type="match status" value="1"/>
</dbReference>
<dbReference type="AlphaFoldDB" id="A0A933GKA2"/>
<evidence type="ECO:0000256" key="8">
    <source>
        <dbReference type="ARBA" id="ARBA00037998"/>
    </source>
</evidence>
<sequence>MDLEWSTIIGLLIAGISRGMIYFLLAAGLTLIFGVLNVVNFAHGAFYMLGVFLSYGVISQGLNLGLAFLVVPLALALFGGLVEFILFRRIYRAEHAMQLLLSLGVIHMFSDIVRLIWGVNPVSVKMPRVLKGLFVLEGLRITKYNLFIIGVTLLVIILMYLILYKTKTGSIIRACTIDHEMTSCVGVNVSRVFLLVFMTGVGLAGIAAVTAAPVVTGVLGMDMQMIILAFCVVIIGGVGSIGGALIAALLIGIVESFGILILPGFAEAFVYIIVVVSLFIRPSGLFGKLVG</sequence>
<evidence type="ECO:0000256" key="7">
    <source>
        <dbReference type="ARBA" id="ARBA00023136"/>
    </source>
</evidence>
<proteinExistence type="inferred from homology"/>
<evidence type="ECO:0000256" key="2">
    <source>
        <dbReference type="ARBA" id="ARBA00022448"/>
    </source>
</evidence>
<evidence type="ECO:0000256" key="9">
    <source>
        <dbReference type="SAM" id="Phobius"/>
    </source>
</evidence>
<gene>
    <name evidence="10" type="ORF">HY730_01240</name>
</gene>
<dbReference type="EMBL" id="JACQWF010000058">
    <property type="protein sequence ID" value="MBI4594986.1"/>
    <property type="molecule type" value="Genomic_DNA"/>
</dbReference>
<evidence type="ECO:0000256" key="6">
    <source>
        <dbReference type="ARBA" id="ARBA00022989"/>
    </source>
</evidence>
<dbReference type="PANTHER" id="PTHR11795">
    <property type="entry name" value="BRANCHED-CHAIN AMINO ACID TRANSPORT SYSTEM PERMEASE PROTEIN LIVH"/>
    <property type="match status" value="1"/>
</dbReference>
<dbReference type="GO" id="GO:0005886">
    <property type="term" value="C:plasma membrane"/>
    <property type="evidence" value="ECO:0007669"/>
    <property type="project" value="UniProtKB-SubCell"/>
</dbReference>
<name>A0A933GKA2_UNCTE</name>
<comment type="similarity">
    <text evidence="8">Belongs to the binding-protein-dependent transport system permease family. LivHM subfamily.</text>
</comment>
<feature type="transmembrane region" description="Helical" evidence="9">
    <location>
        <begin position="257"/>
        <end position="280"/>
    </location>
</feature>
<reference evidence="10" key="1">
    <citation type="submission" date="2020-07" db="EMBL/GenBank/DDBJ databases">
        <title>Huge and variable diversity of episymbiotic CPR bacteria and DPANN archaea in groundwater ecosystems.</title>
        <authorList>
            <person name="He C.Y."/>
            <person name="Keren R."/>
            <person name="Whittaker M."/>
            <person name="Farag I.F."/>
            <person name="Doudna J."/>
            <person name="Cate J.H.D."/>
            <person name="Banfield J.F."/>
        </authorList>
    </citation>
    <scope>NUCLEOTIDE SEQUENCE</scope>
    <source>
        <strain evidence="10">NC_groundwater_1482_Ag_S-0.65um_47_24</strain>
    </source>
</reference>
<feature type="transmembrane region" description="Helical" evidence="9">
    <location>
        <begin position="225"/>
        <end position="250"/>
    </location>
</feature>
<feature type="transmembrane region" description="Helical" evidence="9">
    <location>
        <begin position="192"/>
        <end position="219"/>
    </location>
</feature>
<dbReference type="InterPro" id="IPR052157">
    <property type="entry name" value="BCAA_transport_permease"/>
</dbReference>
<dbReference type="GO" id="GO:0006865">
    <property type="term" value="P:amino acid transport"/>
    <property type="evidence" value="ECO:0007669"/>
    <property type="project" value="UniProtKB-KW"/>
</dbReference>
<evidence type="ECO:0000256" key="5">
    <source>
        <dbReference type="ARBA" id="ARBA00022970"/>
    </source>
</evidence>
<feature type="transmembrane region" description="Helical" evidence="9">
    <location>
        <begin position="99"/>
        <end position="117"/>
    </location>
</feature>
<keyword evidence="2" id="KW-0813">Transport</keyword>
<dbReference type="InterPro" id="IPR001851">
    <property type="entry name" value="ABC_transp_permease"/>
</dbReference>
<feature type="transmembrane region" description="Helical" evidence="9">
    <location>
        <begin position="144"/>
        <end position="163"/>
    </location>
</feature>
<evidence type="ECO:0000256" key="3">
    <source>
        <dbReference type="ARBA" id="ARBA00022475"/>
    </source>
</evidence>
<keyword evidence="4 9" id="KW-0812">Transmembrane</keyword>
<dbReference type="CDD" id="cd06582">
    <property type="entry name" value="TM_PBP1_LivH_like"/>
    <property type="match status" value="1"/>
</dbReference>
<evidence type="ECO:0000313" key="10">
    <source>
        <dbReference type="EMBL" id="MBI4594986.1"/>
    </source>
</evidence>
<feature type="transmembrane region" description="Helical" evidence="9">
    <location>
        <begin position="32"/>
        <end position="58"/>
    </location>
</feature>
<evidence type="ECO:0000313" key="11">
    <source>
        <dbReference type="Proteomes" id="UP000772181"/>
    </source>
</evidence>